<dbReference type="OrthoDB" id="6109395at2759"/>
<keyword evidence="1" id="KW-0732">Signal</keyword>
<organism evidence="2 3">
    <name type="scientific">Elysia chlorotica</name>
    <name type="common">Eastern emerald elysia</name>
    <name type="synonym">Sea slug</name>
    <dbReference type="NCBI Taxonomy" id="188477"/>
    <lineage>
        <taxon>Eukaryota</taxon>
        <taxon>Metazoa</taxon>
        <taxon>Spiralia</taxon>
        <taxon>Lophotrochozoa</taxon>
        <taxon>Mollusca</taxon>
        <taxon>Gastropoda</taxon>
        <taxon>Heterobranchia</taxon>
        <taxon>Euthyneura</taxon>
        <taxon>Panpulmonata</taxon>
        <taxon>Sacoglossa</taxon>
        <taxon>Placobranchoidea</taxon>
        <taxon>Plakobranchidae</taxon>
        <taxon>Elysia</taxon>
    </lineage>
</organism>
<dbReference type="Proteomes" id="UP000271974">
    <property type="component" value="Unassembled WGS sequence"/>
</dbReference>
<feature type="signal peptide" evidence="1">
    <location>
        <begin position="1"/>
        <end position="17"/>
    </location>
</feature>
<comment type="caution">
    <text evidence="2">The sequence shown here is derived from an EMBL/GenBank/DDBJ whole genome shotgun (WGS) entry which is preliminary data.</text>
</comment>
<feature type="chain" id="PRO_5019256077" description="Reelin domain-containing protein" evidence="1">
    <location>
        <begin position="18"/>
        <end position="176"/>
    </location>
</feature>
<accession>A0A433TRJ6</accession>
<dbReference type="EMBL" id="RQTK01000213">
    <property type="protein sequence ID" value="RUS84222.1"/>
    <property type="molecule type" value="Genomic_DNA"/>
</dbReference>
<evidence type="ECO:0008006" key="4">
    <source>
        <dbReference type="Google" id="ProtNLM"/>
    </source>
</evidence>
<name>A0A433TRJ6_ELYCH</name>
<evidence type="ECO:0000313" key="2">
    <source>
        <dbReference type="EMBL" id="RUS84222.1"/>
    </source>
</evidence>
<reference evidence="2 3" key="1">
    <citation type="submission" date="2019-01" db="EMBL/GenBank/DDBJ databases">
        <title>A draft genome assembly of the solar-powered sea slug Elysia chlorotica.</title>
        <authorList>
            <person name="Cai H."/>
            <person name="Li Q."/>
            <person name="Fang X."/>
            <person name="Li J."/>
            <person name="Curtis N.E."/>
            <person name="Altenburger A."/>
            <person name="Shibata T."/>
            <person name="Feng M."/>
            <person name="Maeda T."/>
            <person name="Schwartz J.A."/>
            <person name="Shigenobu S."/>
            <person name="Lundholm N."/>
            <person name="Nishiyama T."/>
            <person name="Yang H."/>
            <person name="Hasebe M."/>
            <person name="Li S."/>
            <person name="Pierce S.K."/>
            <person name="Wang J."/>
        </authorList>
    </citation>
    <scope>NUCLEOTIDE SEQUENCE [LARGE SCALE GENOMIC DNA]</scope>
    <source>
        <strain evidence="2">EC2010</strain>
        <tissue evidence="2">Whole organism of an adult</tissue>
    </source>
</reference>
<gene>
    <name evidence="2" type="ORF">EGW08_008026</name>
</gene>
<dbReference type="AlphaFoldDB" id="A0A433TRJ6"/>
<evidence type="ECO:0000313" key="3">
    <source>
        <dbReference type="Proteomes" id="UP000271974"/>
    </source>
</evidence>
<proteinExistence type="predicted"/>
<evidence type="ECO:0000256" key="1">
    <source>
        <dbReference type="SAM" id="SignalP"/>
    </source>
</evidence>
<keyword evidence="3" id="KW-1185">Reference proteome</keyword>
<protein>
    <recommendedName>
        <fullName evidence="4">Reelin domain-containing protein</fullName>
    </recommendedName>
</protein>
<sequence>MAALFVYSVALLTLCSGSRVVFRQDPVRVAEVLTKTLRLRCALEDSGAQVTPTSAPVSGMTLLAVGTQTAQYVDTITSIEITRDGERLAFLDQNSTYPQAEGDYSNLKVIGDLSLPQTLSERAFLELTWSAPSYNQSGEYTCIINATTSPSGGMFNFEVMAEMESSSRQNKTWSVS</sequence>